<dbReference type="InterPro" id="IPR012347">
    <property type="entry name" value="Ferritin-like"/>
</dbReference>
<proteinExistence type="predicted"/>
<dbReference type="Gene3D" id="1.20.1260.10">
    <property type="match status" value="1"/>
</dbReference>
<reference evidence="5" key="1">
    <citation type="submission" date="2020-01" db="EMBL/GenBank/DDBJ databases">
        <authorList>
            <person name="Fang Y."/>
            <person name="Sun R."/>
            <person name="Nie L."/>
            <person name="He J."/>
            <person name="Hao L."/>
            <person name="Wang L."/>
            <person name="Su S."/>
            <person name="Lv E."/>
            <person name="Zhang Z."/>
            <person name="Xie R."/>
            <person name="Liu H."/>
        </authorList>
    </citation>
    <scope>NUCLEOTIDE SEQUENCE [LARGE SCALE GENOMIC DNA]</scope>
    <source>
        <strain evidence="5">XCT-53</strain>
    </source>
</reference>
<dbReference type="PANTHER" id="PTHR36933">
    <property type="entry name" value="SLL0788 PROTEIN"/>
    <property type="match status" value="1"/>
</dbReference>
<keyword evidence="5" id="KW-1185">Reference proteome</keyword>
<dbReference type="Pfam" id="PF03713">
    <property type="entry name" value="DUF305"/>
    <property type="match status" value="1"/>
</dbReference>
<name>A0A7X5F540_9HYPH</name>
<feature type="chain" id="PRO_5030815926" evidence="2">
    <location>
        <begin position="23"/>
        <end position="133"/>
    </location>
</feature>
<gene>
    <name evidence="4" type="ORF">GWI72_16660</name>
</gene>
<dbReference type="Proteomes" id="UP000586722">
    <property type="component" value="Unassembled WGS sequence"/>
</dbReference>
<organism evidence="4 5">
    <name type="scientific">Pannonibacter tanglangensis</name>
    <dbReference type="NCBI Taxonomy" id="2750084"/>
    <lineage>
        <taxon>Bacteria</taxon>
        <taxon>Pseudomonadati</taxon>
        <taxon>Pseudomonadota</taxon>
        <taxon>Alphaproteobacteria</taxon>
        <taxon>Hyphomicrobiales</taxon>
        <taxon>Stappiaceae</taxon>
        <taxon>Pannonibacter</taxon>
    </lineage>
</organism>
<accession>A0A7X5F540</accession>
<feature type="domain" description="DUF305" evidence="3">
    <location>
        <begin position="43"/>
        <end position="127"/>
    </location>
</feature>
<comment type="caution">
    <text evidence="4">The sequence shown here is derived from an EMBL/GenBank/DDBJ whole genome shotgun (WGS) entry which is preliminary data.</text>
</comment>
<feature type="signal peptide" evidence="2">
    <location>
        <begin position="1"/>
        <end position="22"/>
    </location>
</feature>
<dbReference type="EMBL" id="JAABLQ010000002">
    <property type="protein sequence ID" value="NBN79911.1"/>
    <property type="molecule type" value="Genomic_DNA"/>
</dbReference>
<protein>
    <submittedName>
        <fullName evidence="4">DUF305 domain-containing protein</fullName>
    </submittedName>
</protein>
<evidence type="ECO:0000313" key="4">
    <source>
        <dbReference type="EMBL" id="NBN79911.1"/>
    </source>
</evidence>
<keyword evidence="2" id="KW-0732">Signal</keyword>
<evidence type="ECO:0000256" key="2">
    <source>
        <dbReference type="SAM" id="SignalP"/>
    </source>
</evidence>
<feature type="region of interest" description="Disordered" evidence="1">
    <location>
        <begin position="25"/>
        <end position="48"/>
    </location>
</feature>
<dbReference type="AlphaFoldDB" id="A0A7X5F540"/>
<evidence type="ECO:0000313" key="5">
    <source>
        <dbReference type="Proteomes" id="UP000586722"/>
    </source>
</evidence>
<evidence type="ECO:0000256" key="1">
    <source>
        <dbReference type="SAM" id="MobiDB-lite"/>
    </source>
</evidence>
<sequence length="133" mass="13821">MKIYAVSALAFALGLGALPALADGPAPAQPAVQDHSGHGMPAAGSESASASTKAYQAINDAMHRDMSIAFTGDADIDFVKGMIPHHQGAVDMAKVVLAHGTDPRIRALAEAVVKAQEEEIAFMKAWLKEKGAE</sequence>
<dbReference type="PANTHER" id="PTHR36933:SF1">
    <property type="entry name" value="SLL0788 PROTEIN"/>
    <property type="match status" value="1"/>
</dbReference>
<dbReference type="InterPro" id="IPR005183">
    <property type="entry name" value="DUF305_CopM-like"/>
</dbReference>
<evidence type="ECO:0000259" key="3">
    <source>
        <dbReference type="Pfam" id="PF03713"/>
    </source>
</evidence>